<dbReference type="RefSeq" id="WP_185133168.1">
    <property type="nucleotide sequence ID" value="NZ_JACJVO010000050.1"/>
</dbReference>
<evidence type="ECO:0000313" key="2">
    <source>
        <dbReference type="EMBL" id="MBB6735519.1"/>
    </source>
</evidence>
<reference evidence="2 3" key="1">
    <citation type="submission" date="2020-08" db="EMBL/GenBank/DDBJ databases">
        <title>Cohnella phylogeny.</title>
        <authorList>
            <person name="Dunlap C."/>
        </authorList>
    </citation>
    <scope>NUCLEOTIDE SEQUENCE [LARGE SCALE GENOMIC DNA]</scope>
    <source>
        <strain evidence="2 3">CBP 2801</strain>
    </source>
</reference>
<dbReference type="Proteomes" id="UP000564644">
    <property type="component" value="Unassembled WGS sequence"/>
</dbReference>
<dbReference type="EMBL" id="JACJVO010000050">
    <property type="protein sequence ID" value="MBB6735519.1"/>
    <property type="molecule type" value="Genomic_DNA"/>
</dbReference>
<feature type="region of interest" description="Disordered" evidence="1">
    <location>
        <begin position="23"/>
        <end position="62"/>
    </location>
</feature>
<comment type="caution">
    <text evidence="2">The sequence shown here is derived from an EMBL/GenBank/DDBJ whole genome shotgun (WGS) entry which is preliminary data.</text>
</comment>
<gene>
    <name evidence="2" type="ORF">H7C18_31875</name>
</gene>
<proteinExistence type="predicted"/>
<keyword evidence="3" id="KW-1185">Reference proteome</keyword>
<accession>A0A7X0VYM9</accession>
<name>A0A7X0VYM9_9BACL</name>
<protein>
    <submittedName>
        <fullName evidence="2">Uncharacterized protein</fullName>
    </submittedName>
</protein>
<dbReference type="AlphaFoldDB" id="A0A7X0VYM9"/>
<evidence type="ECO:0000256" key="1">
    <source>
        <dbReference type="SAM" id="MobiDB-lite"/>
    </source>
</evidence>
<organism evidence="2 3">
    <name type="scientific">Cohnella zeiphila</name>
    <dbReference type="NCBI Taxonomy" id="2761120"/>
    <lineage>
        <taxon>Bacteria</taxon>
        <taxon>Bacillati</taxon>
        <taxon>Bacillota</taxon>
        <taxon>Bacilli</taxon>
        <taxon>Bacillales</taxon>
        <taxon>Paenibacillaceae</taxon>
        <taxon>Cohnella</taxon>
    </lineage>
</organism>
<evidence type="ECO:0000313" key="3">
    <source>
        <dbReference type="Proteomes" id="UP000564644"/>
    </source>
</evidence>
<feature type="compositionally biased region" description="Basic and acidic residues" evidence="1">
    <location>
        <begin position="23"/>
        <end position="43"/>
    </location>
</feature>
<sequence>MFDPDSSGALSYLKIEKAHHAGYRDGQKGDLRKSGLEGDRGQYDDQEDKEDEHKSSPASSTAAYANTTYRITQSYHHHFCIEAYATTYIYYQVSLWSVRLPILLRFLPGASTPE</sequence>